<dbReference type="Proteomes" id="UP000885759">
    <property type="component" value="Unassembled WGS sequence"/>
</dbReference>
<reference evidence="2" key="1">
    <citation type="journal article" date="2020" name="mSystems">
        <title>Genome- and Community-Level Interaction Insights into Carbon Utilization and Element Cycling Functions of Hydrothermarchaeota in Hydrothermal Sediment.</title>
        <authorList>
            <person name="Zhou Z."/>
            <person name="Liu Y."/>
            <person name="Xu W."/>
            <person name="Pan J."/>
            <person name="Luo Z.H."/>
            <person name="Li M."/>
        </authorList>
    </citation>
    <scope>NUCLEOTIDE SEQUENCE [LARGE SCALE GENOMIC DNA]</scope>
    <source>
        <strain evidence="2">HyVt-570</strain>
    </source>
</reference>
<gene>
    <name evidence="2" type="ORF">ENK37_05645</name>
</gene>
<evidence type="ECO:0008006" key="3">
    <source>
        <dbReference type="Google" id="ProtNLM"/>
    </source>
</evidence>
<dbReference type="EMBL" id="DRPZ01000150">
    <property type="protein sequence ID" value="HGY09520.1"/>
    <property type="molecule type" value="Genomic_DNA"/>
</dbReference>
<organism evidence="2">
    <name type="scientific">Oceanithermus profundus</name>
    <dbReference type="NCBI Taxonomy" id="187137"/>
    <lineage>
        <taxon>Bacteria</taxon>
        <taxon>Thermotogati</taxon>
        <taxon>Deinococcota</taxon>
        <taxon>Deinococci</taxon>
        <taxon>Thermales</taxon>
        <taxon>Thermaceae</taxon>
        <taxon>Oceanithermus</taxon>
    </lineage>
</organism>
<feature type="region of interest" description="Disordered" evidence="1">
    <location>
        <begin position="1"/>
        <end position="21"/>
    </location>
</feature>
<comment type="caution">
    <text evidence="2">The sequence shown here is derived from an EMBL/GenBank/DDBJ whole genome shotgun (WGS) entry which is preliminary data.</text>
</comment>
<dbReference type="AlphaFoldDB" id="A0A7C4ZRH1"/>
<accession>A0A7C4ZRH1</accession>
<evidence type="ECO:0000313" key="2">
    <source>
        <dbReference type="EMBL" id="HGY09520.1"/>
    </source>
</evidence>
<sequence length="139" mass="15447">MPQIASPFATGSLGASNAQQRRPYAYGPLGRRWSRTRAGTTHRFLYDGLDRIATLDPSGTLLEWVTFGPGIDEPLGREDAAGRRLWYRANHQASVMALEDGSATTDTYRYSPYGITTAAGTTPNDFRYTGREYEAEDLY</sequence>
<proteinExistence type="predicted"/>
<feature type="non-terminal residue" evidence="2">
    <location>
        <position position="139"/>
    </location>
</feature>
<protein>
    <recommendedName>
        <fullName evidence="3">RHS repeat-associated core domain-containing protein</fullName>
    </recommendedName>
</protein>
<name>A0A7C4ZRH1_9DEIN</name>
<evidence type="ECO:0000256" key="1">
    <source>
        <dbReference type="SAM" id="MobiDB-lite"/>
    </source>
</evidence>